<evidence type="ECO:0000313" key="1">
    <source>
        <dbReference type="EMBL" id="KGE89712.1"/>
    </source>
</evidence>
<accession>A0A098SFI1</accession>
<organism evidence="1 2">
    <name type="scientific">Phaeodactylibacter xiamenensis</name>
    <dbReference type="NCBI Taxonomy" id="1524460"/>
    <lineage>
        <taxon>Bacteria</taxon>
        <taxon>Pseudomonadati</taxon>
        <taxon>Bacteroidota</taxon>
        <taxon>Saprospiria</taxon>
        <taxon>Saprospirales</taxon>
        <taxon>Haliscomenobacteraceae</taxon>
        <taxon>Phaeodactylibacter</taxon>
    </lineage>
</organism>
<dbReference type="EMBL" id="JPOS01000003">
    <property type="protein sequence ID" value="KGE89712.1"/>
    <property type="molecule type" value="Genomic_DNA"/>
</dbReference>
<dbReference type="Proteomes" id="UP000029736">
    <property type="component" value="Unassembled WGS sequence"/>
</dbReference>
<dbReference type="SUPFAM" id="SSF54427">
    <property type="entry name" value="NTF2-like"/>
    <property type="match status" value="1"/>
</dbReference>
<evidence type="ECO:0000313" key="2">
    <source>
        <dbReference type="Proteomes" id="UP000029736"/>
    </source>
</evidence>
<evidence type="ECO:0008006" key="3">
    <source>
        <dbReference type="Google" id="ProtNLM"/>
    </source>
</evidence>
<comment type="caution">
    <text evidence="1">The sequence shown here is derived from an EMBL/GenBank/DDBJ whole genome shotgun (WGS) entry which is preliminary data.</text>
</comment>
<dbReference type="RefSeq" id="WP_044215899.1">
    <property type="nucleotide sequence ID" value="NZ_JBKAGJ010000005.1"/>
</dbReference>
<dbReference type="AlphaFoldDB" id="A0A098SFI1"/>
<reference evidence="1 2" key="1">
    <citation type="journal article" date="2014" name="Int. J. Syst. Evol. Microbiol.">
        <title>Phaeodactylibacter xiamenensis gen. nov., sp. nov., a member of the family Saprospiraceae isolated from the marine alga Phaeodactylum tricornutum.</title>
        <authorList>
            <person name="Chen Z.Jr."/>
            <person name="Lei X."/>
            <person name="Lai Q."/>
            <person name="Li Y."/>
            <person name="Zhang B."/>
            <person name="Zhang J."/>
            <person name="Zhang H."/>
            <person name="Yang L."/>
            <person name="Zheng W."/>
            <person name="Tian Y."/>
            <person name="Yu Z."/>
            <person name="Xu H.Jr."/>
            <person name="Zheng T."/>
        </authorList>
    </citation>
    <scope>NUCLEOTIDE SEQUENCE [LARGE SCALE GENOMIC DNA]</scope>
    <source>
        <strain evidence="1 2">KD52</strain>
    </source>
</reference>
<name>A0A098SFI1_9BACT</name>
<gene>
    <name evidence="1" type="ORF">IX84_01400</name>
</gene>
<dbReference type="PROSITE" id="PS51257">
    <property type="entry name" value="PROKAR_LIPOPROTEIN"/>
    <property type="match status" value="1"/>
</dbReference>
<proteinExistence type="predicted"/>
<dbReference type="InterPro" id="IPR032710">
    <property type="entry name" value="NTF2-like_dom_sf"/>
</dbReference>
<dbReference type="Gene3D" id="3.10.450.50">
    <property type="match status" value="1"/>
</dbReference>
<dbReference type="STRING" id="1524460.IX84_01400"/>
<sequence length="159" mass="18753">MKYILHLILLSWLTACQTPWLPSKAAERQIIQTLKDETRYFCERNLSKWAAQWAHVSYASKMYGGDTDFVVFSGWEAIRQHTVDHIREHPEPIEVPEVEVDYHIEYFGKTAWVFYTKKIPQGLAREARFMVQEKGVWKIARMQTIYLITDLSHAKGYDN</sequence>
<keyword evidence="2" id="KW-1185">Reference proteome</keyword>
<protein>
    <recommendedName>
        <fullName evidence="3">SnoaL-like domain-containing protein</fullName>
    </recommendedName>
</protein>
<dbReference type="OrthoDB" id="8432779at2"/>